<dbReference type="GO" id="GO:0015109">
    <property type="term" value="F:chromate transmembrane transporter activity"/>
    <property type="evidence" value="ECO:0007669"/>
    <property type="project" value="InterPro"/>
</dbReference>
<proteinExistence type="inferred from homology"/>
<evidence type="ECO:0000256" key="2">
    <source>
        <dbReference type="ARBA" id="ARBA00005262"/>
    </source>
</evidence>
<feature type="transmembrane region" description="Helical" evidence="8">
    <location>
        <begin position="172"/>
        <end position="189"/>
    </location>
</feature>
<evidence type="ECO:0000256" key="5">
    <source>
        <dbReference type="ARBA" id="ARBA00022989"/>
    </source>
</evidence>
<feature type="transmembrane region" description="Helical" evidence="8">
    <location>
        <begin position="297"/>
        <end position="317"/>
    </location>
</feature>
<dbReference type="NCBIfam" id="TIGR00937">
    <property type="entry name" value="2A51"/>
    <property type="match status" value="1"/>
</dbReference>
<feature type="transmembrane region" description="Helical" evidence="8">
    <location>
        <begin position="259"/>
        <end position="285"/>
    </location>
</feature>
<evidence type="ECO:0000313" key="12">
    <source>
        <dbReference type="Proteomes" id="UP001162541"/>
    </source>
</evidence>
<feature type="transmembrane region" description="Helical" evidence="8">
    <location>
        <begin position="138"/>
        <end position="160"/>
    </location>
</feature>
<sequence>MGDERRPSVSMEAGDLGVGDKEGLSRRFNGSGQDIEAPVSVPSQPEEKDAPEAEPVEEIVDVGYKDIAKQFSLLGWTAFGGPSAHIALFEKRLVEKLHWMSLDIYAELFALGQCMPGPTSTQVSFAIGTIKKGVKGGLLSGVLFQYPGAIIMCCIGVFAAKQLENPRAALDGMVAGVSAVGVALVASAAKSMASKLCRGPLLASLCTIATIVAYYWPKAYTFPCLIIAGGLVTLLWDVWKKQPLPDIKVRDQSVRSHGVSMPFGGLLLIIWITVLVVSIVLVSVLNNAPELLRLWEVFYRIGSIIFGGGQVVLPMLYEGVVQRTCDTNGVCVDRANTWVTSKQFYAGLGIVQALPGPLFNFSTYLGTIMALNGGFVFISGAALAWFGLFLPGILLIFGIMPFWGHFRRWSIYRRALPGFNAAGVGLIVTSVFSLTFGALEQTAFPKTSLCLGILAFTAVDQLKWFEPLVVILGGILGICAWAVSMD</sequence>
<dbReference type="InterPro" id="IPR003370">
    <property type="entry name" value="Chromate_transpt"/>
</dbReference>
<dbReference type="EMBL" id="AP019871">
    <property type="protein sequence ID" value="BBN15144.1"/>
    <property type="molecule type" value="Genomic_DNA"/>
</dbReference>
<dbReference type="Proteomes" id="UP001162541">
    <property type="component" value="Chromosome 6"/>
</dbReference>
<keyword evidence="11" id="KW-1185">Reference proteome</keyword>
<feature type="transmembrane region" description="Helical" evidence="8">
    <location>
        <begin position="220"/>
        <end position="239"/>
    </location>
</feature>
<evidence type="ECO:0000256" key="6">
    <source>
        <dbReference type="ARBA" id="ARBA00023136"/>
    </source>
</evidence>
<feature type="region of interest" description="Disordered" evidence="7">
    <location>
        <begin position="1"/>
        <end position="54"/>
    </location>
</feature>
<keyword evidence="4 8" id="KW-0812">Transmembrane</keyword>
<keyword evidence="3" id="KW-1003">Cell membrane</keyword>
<feature type="transmembrane region" description="Helical" evidence="8">
    <location>
        <begin position="418"/>
        <end position="439"/>
    </location>
</feature>
<gene>
    <name evidence="10" type="ORF">AXG93_107s1160</name>
    <name evidence="9" type="ORF">Mp_6g17390</name>
</gene>
<dbReference type="PANTHER" id="PTHR33567">
    <property type="entry name" value="CHROMATE ION TRANSPORTER (EUROFUNG)"/>
    <property type="match status" value="1"/>
</dbReference>
<comment type="subcellular location">
    <subcellularLocation>
        <location evidence="1">Cell membrane</location>
        <topology evidence="1">Multi-pass membrane protein</topology>
    </subcellularLocation>
</comment>
<feature type="transmembrane region" description="Helical" evidence="8">
    <location>
        <begin position="196"/>
        <end position="214"/>
    </location>
</feature>
<organism evidence="10 11">
    <name type="scientific">Marchantia polymorpha subsp. ruderalis</name>
    <dbReference type="NCBI Taxonomy" id="1480154"/>
    <lineage>
        <taxon>Eukaryota</taxon>
        <taxon>Viridiplantae</taxon>
        <taxon>Streptophyta</taxon>
        <taxon>Embryophyta</taxon>
        <taxon>Marchantiophyta</taxon>
        <taxon>Marchantiopsida</taxon>
        <taxon>Marchantiidae</taxon>
        <taxon>Marchantiales</taxon>
        <taxon>Marchantiaceae</taxon>
        <taxon>Marchantia</taxon>
    </lineage>
</organism>
<name>A0A176WJA0_MARPO</name>
<feature type="transmembrane region" description="Helical" evidence="8">
    <location>
        <begin position="384"/>
        <end position="406"/>
    </location>
</feature>
<dbReference type="PIRSF" id="PIRSF004810">
    <property type="entry name" value="ChrA"/>
    <property type="match status" value="1"/>
</dbReference>
<protein>
    <recommendedName>
        <fullName evidence="13">Chromate transporter</fullName>
    </recommendedName>
</protein>
<keyword evidence="5 8" id="KW-1133">Transmembrane helix</keyword>
<reference evidence="10 11" key="1">
    <citation type="submission" date="2016-03" db="EMBL/GenBank/DDBJ databases">
        <title>Mechanisms controlling the formation of the plant cell surface in tip-growing cells are functionally conserved among land plants.</title>
        <authorList>
            <person name="Honkanen S."/>
            <person name="Jones V.A."/>
            <person name="Morieri G."/>
            <person name="Champion C."/>
            <person name="Hetherington A.J."/>
            <person name="Kelly S."/>
            <person name="Saint-Marcoux D."/>
            <person name="Proust H."/>
            <person name="Prescott H."/>
            <person name="Dolan L."/>
        </authorList>
    </citation>
    <scope>NUCLEOTIDE SEQUENCE [LARGE SCALE GENOMIC DNA]</scope>
    <source>
        <strain evidence="11">cv. Tak-1 and cv. Tak-2</strain>
        <tissue evidence="10">Whole gametophyte</tissue>
    </source>
</reference>
<feature type="transmembrane region" description="Helical" evidence="8">
    <location>
        <begin position="464"/>
        <end position="483"/>
    </location>
</feature>
<dbReference type="PANTHER" id="PTHR33567:SF3">
    <property type="entry name" value="CHROMATE ION TRANSPORTER (EUROFUNG)"/>
    <property type="match status" value="1"/>
</dbReference>
<dbReference type="AlphaFoldDB" id="A0A176WJA0"/>
<evidence type="ECO:0000256" key="1">
    <source>
        <dbReference type="ARBA" id="ARBA00004651"/>
    </source>
</evidence>
<evidence type="ECO:0000313" key="11">
    <source>
        <dbReference type="Proteomes" id="UP000077202"/>
    </source>
</evidence>
<evidence type="ECO:0000313" key="10">
    <source>
        <dbReference type="EMBL" id="OAE32733.1"/>
    </source>
</evidence>
<accession>A0A176WJA0</accession>
<dbReference type="GO" id="GO:0005886">
    <property type="term" value="C:plasma membrane"/>
    <property type="evidence" value="ECO:0007669"/>
    <property type="project" value="UniProtKB-SubCell"/>
</dbReference>
<evidence type="ECO:0000256" key="8">
    <source>
        <dbReference type="SAM" id="Phobius"/>
    </source>
</evidence>
<evidence type="ECO:0000256" key="3">
    <source>
        <dbReference type="ARBA" id="ARBA00022475"/>
    </source>
</evidence>
<reference evidence="12" key="3">
    <citation type="journal article" date="2020" name="Curr. Biol.">
        <title>Chromatin organization in early land plants reveals an ancestral association between H3K27me3, transposons, and constitutive heterochromatin.</title>
        <authorList>
            <person name="Montgomery S.A."/>
            <person name="Tanizawa Y."/>
            <person name="Galik B."/>
            <person name="Wang N."/>
            <person name="Ito T."/>
            <person name="Mochizuki T."/>
            <person name="Akimcheva S."/>
            <person name="Bowman J.L."/>
            <person name="Cognat V."/>
            <person name="Marechal-Drouard L."/>
            <person name="Ekker H."/>
            <person name="Hong S.F."/>
            <person name="Kohchi T."/>
            <person name="Lin S.S."/>
            <person name="Liu L.D."/>
            <person name="Nakamura Y."/>
            <person name="Valeeva L.R."/>
            <person name="Shakirov E.V."/>
            <person name="Shippen D.E."/>
            <person name="Wei W.L."/>
            <person name="Yagura M."/>
            <person name="Yamaoka S."/>
            <person name="Yamato K.T."/>
            <person name="Liu C."/>
            <person name="Berger F."/>
        </authorList>
    </citation>
    <scope>NUCLEOTIDE SEQUENCE [LARGE SCALE GENOMIC DNA]</scope>
    <source>
        <strain evidence="12">Tak-1</strain>
    </source>
</reference>
<dbReference type="EMBL" id="LVLJ01000744">
    <property type="protein sequence ID" value="OAE32733.1"/>
    <property type="molecule type" value="Genomic_DNA"/>
</dbReference>
<reference evidence="9" key="2">
    <citation type="journal article" date="2019" name="Curr. Biol.">
        <title>Chromatin organization in early land plants reveals an ancestral association between H3K27me3, transposons, and constitutive heterochromatin.</title>
        <authorList>
            <person name="Montgomery S.A."/>
            <person name="Tanizawa Y."/>
            <person name="Galik B."/>
            <person name="Wang N."/>
            <person name="Ito T."/>
            <person name="Mochizuki T."/>
            <person name="Akimcheva S."/>
            <person name="Bowman J."/>
            <person name="Cognat V."/>
            <person name="Drouard L."/>
            <person name="Ekker H."/>
            <person name="Houng S."/>
            <person name="Kohchi T."/>
            <person name="Lin S."/>
            <person name="Liu L.D."/>
            <person name="Nakamura Y."/>
            <person name="Valeeva L.R."/>
            <person name="Shakirov E.V."/>
            <person name="Shippen D.E."/>
            <person name="Wei W."/>
            <person name="Yagura M."/>
            <person name="Yamaoka S."/>
            <person name="Yamato K.T."/>
            <person name="Liu C."/>
            <person name="Berger F."/>
        </authorList>
    </citation>
    <scope>NUCLEOTIDE SEQUENCE [LARGE SCALE GENOMIC DNA]</scope>
    <source>
        <strain evidence="9">Tak-1</strain>
    </source>
</reference>
<evidence type="ECO:0000256" key="4">
    <source>
        <dbReference type="ARBA" id="ARBA00022692"/>
    </source>
</evidence>
<comment type="similarity">
    <text evidence="2">Belongs to the chromate ion transporter (CHR) (TC 2.A.51) family.</text>
</comment>
<keyword evidence="6 8" id="KW-0472">Membrane</keyword>
<evidence type="ECO:0000256" key="7">
    <source>
        <dbReference type="SAM" id="MobiDB-lite"/>
    </source>
</evidence>
<dbReference type="InterPro" id="IPR014047">
    <property type="entry name" value="Chr_Tranpt_l_chain"/>
</dbReference>
<dbReference type="Pfam" id="PF02417">
    <property type="entry name" value="Chromate_transp"/>
    <property type="match status" value="2"/>
</dbReference>
<evidence type="ECO:0000313" key="9">
    <source>
        <dbReference type="EMBL" id="BBN15144.1"/>
    </source>
</evidence>
<dbReference type="Proteomes" id="UP000077202">
    <property type="component" value="Unassembled WGS sequence"/>
</dbReference>
<evidence type="ECO:0008006" key="13">
    <source>
        <dbReference type="Google" id="ProtNLM"/>
    </source>
</evidence>